<dbReference type="PANTHER" id="PTHR43176:SF3">
    <property type="entry name" value="3-HYDROXYISOBUTYRYL-COA HYDROLASE, MITOCHONDRIAL"/>
    <property type="match status" value="1"/>
</dbReference>
<dbReference type="EMBL" id="JANBOI010000423">
    <property type="protein sequence ID" value="KAJ1730663.1"/>
    <property type="molecule type" value="Genomic_DNA"/>
</dbReference>
<protein>
    <recommendedName>
        <fullName evidence="3">3-hydroxyisobutyryl-CoA hydrolase</fullName>
        <ecNumber evidence="3">3.1.2.4</ecNumber>
    </recommendedName>
    <alternativeName>
        <fullName evidence="6">3-hydroxyisobutyryl-coenzyme A hydrolase</fullName>
    </alternativeName>
</protein>
<sequence length="452" mass="50093">MLSSAETAEGDKYVLAVSNLTGRTLVLNRPQTLNSLTLPMVQSIKRRLQEWEESELCNVVMIRSNSAKAFCAGGDVVQVSRDWQHGNRGAAMRFFQAEYQVNHYIASYKKPIVALLSGYTMGGGVGLSVHAPFRVASETTVFAMPETKIGFIPDVGATFFLPRLDGQTGVYLGLTGRLLRGRDLLYAGIATHYVPTERLPLLEQRLQGVGTSDYDVVNAAIEEFAAQPEDAAIEYSLAGVRECIDRCFQHSNMEAIVEALRTEAKSAQEAHAKWARETLDTLGKMSPSSLKLALDQLRKGQQLNIQGAFALELRLAEKRLASHDMHEGIDALLVRKTNDPKWDPPALEQVDMARLYEEYFSTVPNYRPWFVDPAAAFSEYPHKFGLPTERDIGAVVTGANPQAGDFGMSRGGVLQFFDREYGSKIGVGQKVAWVLDRKTRTLPDSDVLQWVD</sequence>
<name>A0A9W7YBK5_9FUNG</name>
<dbReference type="InterPro" id="IPR018376">
    <property type="entry name" value="Enoyl-CoA_hyd/isom_CS"/>
</dbReference>
<dbReference type="AlphaFoldDB" id="A0A9W7YBK5"/>
<comment type="subcellular location">
    <subcellularLocation>
        <location evidence="2">Mitochondrion</location>
    </subcellularLocation>
</comment>
<evidence type="ECO:0000256" key="2">
    <source>
        <dbReference type="ARBA" id="ARBA00004173"/>
    </source>
</evidence>
<feature type="domain" description="Enoyl-CoA hydratase/isomerase" evidence="8">
    <location>
        <begin position="23"/>
        <end position="355"/>
    </location>
</feature>
<evidence type="ECO:0000256" key="3">
    <source>
        <dbReference type="ARBA" id="ARBA00011915"/>
    </source>
</evidence>
<evidence type="ECO:0000313" key="10">
    <source>
        <dbReference type="Proteomes" id="UP001143981"/>
    </source>
</evidence>
<dbReference type="Proteomes" id="UP001143981">
    <property type="component" value="Unassembled WGS sequence"/>
</dbReference>
<dbReference type="PROSITE" id="PS00166">
    <property type="entry name" value="ENOYL_COA_HYDRATASE"/>
    <property type="match status" value="1"/>
</dbReference>
<dbReference type="InterPro" id="IPR045004">
    <property type="entry name" value="ECH_dom"/>
</dbReference>
<feature type="coiled-coil region" evidence="7">
    <location>
        <begin position="250"/>
        <end position="277"/>
    </location>
</feature>
<accession>A0A9W7YBK5</accession>
<evidence type="ECO:0000256" key="7">
    <source>
        <dbReference type="SAM" id="Coils"/>
    </source>
</evidence>
<dbReference type="InterPro" id="IPR032259">
    <property type="entry name" value="HIBYL-CoA-H"/>
</dbReference>
<dbReference type="InterPro" id="IPR029045">
    <property type="entry name" value="ClpP/crotonase-like_dom_sf"/>
</dbReference>
<comment type="catalytic activity">
    <reaction evidence="1">
        <text>3-hydroxy-2-methylpropanoyl-CoA + H2O = 3-hydroxy-2-methylpropanoate + CoA + H(+)</text>
        <dbReference type="Rhea" id="RHEA:20888"/>
        <dbReference type="ChEBI" id="CHEBI:11805"/>
        <dbReference type="ChEBI" id="CHEBI:15377"/>
        <dbReference type="ChEBI" id="CHEBI:15378"/>
        <dbReference type="ChEBI" id="CHEBI:57287"/>
        <dbReference type="ChEBI" id="CHEBI:57340"/>
        <dbReference type="EC" id="3.1.2.4"/>
    </reaction>
</comment>
<dbReference type="Gene3D" id="3.90.226.10">
    <property type="entry name" value="2-enoyl-CoA Hydratase, Chain A, domain 1"/>
    <property type="match status" value="1"/>
</dbReference>
<evidence type="ECO:0000313" key="9">
    <source>
        <dbReference type="EMBL" id="KAJ1730663.1"/>
    </source>
</evidence>
<dbReference type="GO" id="GO:0003860">
    <property type="term" value="F:3-hydroxyisobutyryl-CoA hydrolase activity"/>
    <property type="evidence" value="ECO:0007669"/>
    <property type="project" value="UniProtKB-EC"/>
</dbReference>
<dbReference type="CDD" id="cd06558">
    <property type="entry name" value="crotonase-like"/>
    <property type="match status" value="1"/>
</dbReference>
<keyword evidence="5" id="KW-0496">Mitochondrion</keyword>
<dbReference type="OrthoDB" id="1737613at2759"/>
<organism evidence="9 10">
    <name type="scientific">Coemansia biformis</name>
    <dbReference type="NCBI Taxonomy" id="1286918"/>
    <lineage>
        <taxon>Eukaryota</taxon>
        <taxon>Fungi</taxon>
        <taxon>Fungi incertae sedis</taxon>
        <taxon>Zoopagomycota</taxon>
        <taxon>Kickxellomycotina</taxon>
        <taxon>Kickxellomycetes</taxon>
        <taxon>Kickxellales</taxon>
        <taxon>Kickxellaceae</taxon>
        <taxon>Coemansia</taxon>
    </lineage>
</organism>
<evidence type="ECO:0000259" key="8">
    <source>
        <dbReference type="Pfam" id="PF16113"/>
    </source>
</evidence>
<keyword evidence="4 9" id="KW-0378">Hydrolase</keyword>
<evidence type="ECO:0000256" key="4">
    <source>
        <dbReference type="ARBA" id="ARBA00022801"/>
    </source>
</evidence>
<evidence type="ECO:0000256" key="6">
    <source>
        <dbReference type="ARBA" id="ARBA00031181"/>
    </source>
</evidence>
<dbReference type="Pfam" id="PF16113">
    <property type="entry name" value="ECH_2"/>
    <property type="match status" value="1"/>
</dbReference>
<dbReference type="EC" id="3.1.2.4" evidence="3"/>
<proteinExistence type="predicted"/>
<evidence type="ECO:0000256" key="1">
    <source>
        <dbReference type="ARBA" id="ARBA00001709"/>
    </source>
</evidence>
<reference evidence="9" key="1">
    <citation type="submission" date="2022-07" db="EMBL/GenBank/DDBJ databases">
        <title>Phylogenomic reconstructions and comparative analyses of Kickxellomycotina fungi.</title>
        <authorList>
            <person name="Reynolds N.K."/>
            <person name="Stajich J.E."/>
            <person name="Barry K."/>
            <person name="Grigoriev I.V."/>
            <person name="Crous P."/>
            <person name="Smith M.E."/>
        </authorList>
    </citation>
    <scope>NUCLEOTIDE SEQUENCE</scope>
    <source>
        <strain evidence="9">BCRC 34381</strain>
    </source>
</reference>
<dbReference type="SUPFAM" id="SSF52096">
    <property type="entry name" value="ClpP/crotonase"/>
    <property type="match status" value="1"/>
</dbReference>
<keyword evidence="7" id="KW-0175">Coiled coil</keyword>
<dbReference type="GO" id="GO:0006574">
    <property type="term" value="P:L-valine catabolic process"/>
    <property type="evidence" value="ECO:0007669"/>
    <property type="project" value="TreeGrafter"/>
</dbReference>
<dbReference type="PANTHER" id="PTHR43176">
    <property type="entry name" value="3-HYDROXYISOBUTYRYL-COA HYDROLASE-RELATED"/>
    <property type="match status" value="1"/>
</dbReference>
<dbReference type="GO" id="GO:0005739">
    <property type="term" value="C:mitochondrion"/>
    <property type="evidence" value="ECO:0007669"/>
    <property type="project" value="UniProtKB-SubCell"/>
</dbReference>
<evidence type="ECO:0000256" key="5">
    <source>
        <dbReference type="ARBA" id="ARBA00023128"/>
    </source>
</evidence>
<keyword evidence="10" id="KW-1185">Reference proteome</keyword>
<dbReference type="NCBIfam" id="NF004127">
    <property type="entry name" value="PRK05617.1"/>
    <property type="match status" value="1"/>
</dbReference>
<gene>
    <name evidence="9" type="primary">EHD3</name>
    <name evidence="9" type="ORF">LPJ61_002899</name>
</gene>
<dbReference type="FunFam" id="3.90.226.10:FF:000026">
    <property type="entry name" value="3-hydroxyisobutyryl-CoA hydrolase, mitochondrial"/>
    <property type="match status" value="1"/>
</dbReference>
<comment type="caution">
    <text evidence="9">The sequence shown here is derived from an EMBL/GenBank/DDBJ whole genome shotgun (WGS) entry which is preliminary data.</text>
</comment>